<reference evidence="2" key="1">
    <citation type="journal article" date="2014" name="Int. J. Syst. Evol. Microbiol.">
        <title>Complete genome sequence of Corynebacterium casei LMG S-19264T (=DSM 44701T), isolated from a smear-ripened cheese.</title>
        <authorList>
            <consortium name="US DOE Joint Genome Institute (JGI-PGF)"/>
            <person name="Walter F."/>
            <person name="Albersmeier A."/>
            <person name="Kalinowski J."/>
            <person name="Ruckert C."/>
        </authorList>
    </citation>
    <scope>NUCLEOTIDE SEQUENCE</scope>
    <source>
        <strain evidence="2">CGMCC 1.15958</strain>
    </source>
</reference>
<keyword evidence="3" id="KW-1185">Reference proteome</keyword>
<feature type="transmembrane region" description="Helical" evidence="1">
    <location>
        <begin position="35"/>
        <end position="55"/>
    </location>
</feature>
<keyword evidence="1" id="KW-1133">Transmembrane helix</keyword>
<proteinExistence type="predicted"/>
<dbReference type="EMBL" id="BMKK01000004">
    <property type="protein sequence ID" value="GGD60095.1"/>
    <property type="molecule type" value="Genomic_DNA"/>
</dbReference>
<keyword evidence="1" id="KW-0472">Membrane</keyword>
<dbReference type="RefSeq" id="WP_188766429.1">
    <property type="nucleotide sequence ID" value="NZ_BMKK01000004.1"/>
</dbReference>
<sequence>MTKANKVEDIIIEEFVCEAPNNQVKKESFASNFKYLIVGTIFGIVFVKAEIISWFRIQEMFRLQSFHMYGVIGTAVVVGMISVQLIKRFNIKTLSGETVLIPNKTFNKGQIYGGLIFGLGWAITGACPGPLFAQIGSGFLAITVTFASAVAGTWLYGAFKNKLPH</sequence>
<dbReference type="InterPro" id="IPR046513">
    <property type="entry name" value="DUF6691"/>
</dbReference>
<gene>
    <name evidence="2" type="ORF">GCM10011514_25070</name>
</gene>
<keyword evidence="1" id="KW-0812">Transmembrane</keyword>
<feature type="transmembrane region" description="Helical" evidence="1">
    <location>
        <begin position="67"/>
        <end position="86"/>
    </location>
</feature>
<evidence type="ECO:0000313" key="2">
    <source>
        <dbReference type="EMBL" id="GGD60095.1"/>
    </source>
</evidence>
<dbReference type="Pfam" id="PF20398">
    <property type="entry name" value="DUF6691"/>
    <property type="match status" value="1"/>
</dbReference>
<reference evidence="2" key="2">
    <citation type="submission" date="2020-09" db="EMBL/GenBank/DDBJ databases">
        <authorList>
            <person name="Sun Q."/>
            <person name="Zhou Y."/>
        </authorList>
    </citation>
    <scope>NUCLEOTIDE SEQUENCE</scope>
    <source>
        <strain evidence="2">CGMCC 1.15958</strain>
    </source>
</reference>
<accession>A0A916YSW8</accession>
<name>A0A916YSW8_9BACT</name>
<organism evidence="2 3">
    <name type="scientific">Emticicia aquatilis</name>
    <dbReference type="NCBI Taxonomy" id="1537369"/>
    <lineage>
        <taxon>Bacteria</taxon>
        <taxon>Pseudomonadati</taxon>
        <taxon>Bacteroidota</taxon>
        <taxon>Cytophagia</taxon>
        <taxon>Cytophagales</taxon>
        <taxon>Leadbetterellaceae</taxon>
        <taxon>Emticicia</taxon>
    </lineage>
</organism>
<dbReference type="Proteomes" id="UP000609064">
    <property type="component" value="Unassembled WGS sequence"/>
</dbReference>
<feature type="transmembrane region" description="Helical" evidence="1">
    <location>
        <begin position="111"/>
        <end position="133"/>
    </location>
</feature>
<evidence type="ECO:0000256" key="1">
    <source>
        <dbReference type="SAM" id="Phobius"/>
    </source>
</evidence>
<dbReference type="AlphaFoldDB" id="A0A916YSW8"/>
<comment type="caution">
    <text evidence="2">The sequence shown here is derived from an EMBL/GenBank/DDBJ whole genome shotgun (WGS) entry which is preliminary data.</text>
</comment>
<protein>
    <submittedName>
        <fullName evidence="2">Transporter</fullName>
    </submittedName>
</protein>
<evidence type="ECO:0000313" key="3">
    <source>
        <dbReference type="Proteomes" id="UP000609064"/>
    </source>
</evidence>
<feature type="transmembrane region" description="Helical" evidence="1">
    <location>
        <begin position="139"/>
        <end position="159"/>
    </location>
</feature>